<dbReference type="EMBL" id="FRDJ01000004">
    <property type="protein sequence ID" value="SHN59093.1"/>
    <property type="molecule type" value="Genomic_DNA"/>
</dbReference>
<dbReference type="AlphaFoldDB" id="A0A1M7SKT1"/>
<reference evidence="3" key="1">
    <citation type="submission" date="2016-12" db="EMBL/GenBank/DDBJ databases">
        <authorList>
            <person name="Varghese N."/>
            <person name="Submissions S."/>
        </authorList>
    </citation>
    <scope>NUCLEOTIDE SEQUENCE [LARGE SCALE GENOMIC DNA]</scope>
    <source>
        <strain evidence="3">DSM 13020</strain>
    </source>
</reference>
<dbReference type="OrthoDB" id="48478at2"/>
<accession>A0A1M7SKT1</accession>
<keyword evidence="1" id="KW-0472">Membrane</keyword>
<keyword evidence="1" id="KW-0812">Transmembrane</keyword>
<dbReference type="RefSeq" id="WP_072759052.1">
    <property type="nucleotide sequence ID" value="NZ_FRDJ01000004.1"/>
</dbReference>
<feature type="transmembrane region" description="Helical" evidence="1">
    <location>
        <begin position="7"/>
        <end position="24"/>
    </location>
</feature>
<keyword evidence="1" id="KW-1133">Transmembrane helix</keyword>
<keyword evidence="3" id="KW-1185">Reference proteome</keyword>
<dbReference type="Proteomes" id="UP000184207">
    <property type="component" value="Unassembled WGS sequence"/>
</dbReference>
<name>A0A1M7SKT1_FERGO</name>
<organism evidence="2 3">
    <name type="scientific">Fervidobacterium gondwanense DSM 13020</name>
    <dbReference type="NCBI Taxonomy" id="1121883"/>
    <lineage>
        <taxon>Bacteria</taxon>
        <taxon>Thermotogati</taxon>
        <taxon>Thermotogota</taxon>
        <taxon>Thermotogae</taxon>
        <taxon>Thermotogales</taxon>
        <taxon>Fervidobacteriaceae</taxon>
        <taxon>Fervidobacterium</taxon>
    </lineage>
</organism>
<gene>
    <name evidence="2" type="ORF">SAMN02745226_01016</name>
</gene>
<proteinExistence type="predicted"/>
<evidence type="ECO:0000313" key="2">
    <source>
        <dbReference type="EMBL" id="SHN59093.1"/>
    </source>
</evidence>
<protein>
    <recommendedName>
        <fullName evidence="4">Capsule assembly protein Wzi</fullName>
    </recommendedName>
</protein>
<evidence type="ECO:0000256" key="1">
    <source>
        <dbReference type="SAM" id="Phobius"/>
    </source>
</evidence>
<evidence type="ECO:0000313" key="3">
    <source>
        <dbReference type="Proteomes" id="UP000184207"/>
    </source>
</evidence>
<dbReference type="STRING" id="1121883.SAMN02745226_01016"/>
<evidence type="ECO:0008006" key="4">
    <source>
        <dbReference type="Google" id="ProtNLM"/>
    </source>
</evidence>
<sequence>MEKRNRTIVLAVITILFPILNFAFQTNINVSYNSGSTLFSLYNAQINTSQILSADIELKHENENFDFFASMIARNDNFFNDHFSSSYYAGFYFVVDESGFRVRNGNVTVTLGKIHLSDVVQSPYSLFISSVHVPRNTFDVSFDSETFLYTTRWIQLSNLQSGSDIREKLRSANYKLYGVKFGNFRFGYQDVAVYVGKEFDFEYFANPVPSFFIQYVNDAGRPYSEGLGDANYISGFFLDYDTENLYWYAQILVDDINANRFLHPESYQNPDKIAWSVGANFKNIFGKFGLFHAGATKYTFQPSSESGNPLYYGYTYYPCFTYTKDSTTMVLPLEYLYAGYIYGENNLAFMITYDSSVVDGLSADAEFIILGERSPINPWNESSTYVPGTHLLDDNVLEYRLISRLNYLFTVADWLKFELKGALGYIWNASVLVNVDSDNVKKPILRPMEGNNFPYFSLSLGLIFNKNF</sequence>